<dbReference type="PANTHER" id="PTHR37011:SF1">
    <property type="entry name" value="POT FAMILY PEPTIDE TRANSPORT PROTEIN"/>
    <property type="match status" value="1"/>
</dbReference>
<dbReference type="InterPro" id="IPR010305">
    <property type="entry name" value="YgdI/YgdR-like"/>
</dbReference>
<sequence>MKKILAVLFVCTALFAFSGCGTSHYTLMKTDGSTVVSVGQPKYSESSQSYEFKNLDGQNIILKREDVKEIEENKD</sequence>
<evidence type="ECO:0000256" key="1">
    <source>
        <dbReference type="ARBA" id="ARBA00022475"/>
    </source>
</evidence>
<name>A0A1X7F0Q8_9BACT</name>
<proteinExistence type="predicted"/>
<dbReference type="PROSITE" id="PS51257">
    <property type="entry name" value="PROKAR_LIPOPROTEIN"/>
    <property type="match status" value="1"/>
</dbReference>
<organism evidence="8 9">
    <name type="scientific">Desulfovibrio gilichinskyi</name>
    <dbReference type="NCBI Taxonomy" id="1519643"/>
    <lineage>
        <taxon>Bacteria</taxon>
        <taxon>Pseudomonadati</taxon>
        <taxon>Thermodesulfobacteriota</taxon>
        <taxon>Desulfovibrionia</taxon>
        <taxon>Desulfovibrionales</taxon>
        <taxon>Desulfovibrionaceae</taxon>
        <taxon>Desulfovibrio</taxon>
    </lineage>
</organism>
<keyword evidence="9" id="KW-1185">Reference proteome</keyword>
<reference evidence="9" key="1">
    <citation type="submission" date="2017-04" db="EMBL/GenBank/DDBJ databases">
        <authorList>
            <person name="Varghese N."/>
            <person name="Submissions S."/>
        </authorList>
    </citation>
    <scope>NUCLEOTIDE SEQUENCE [LARGE SCALE GENOMIC DNA]</scope>
    <source>
        <strain evidence="9">K3S</strain>
    </source>
</reference>
<evidence type="ECO:0000313" key="9">
    <source>
        <dbReference type="Proteomes" id="UP000192906"/>
    </source>
</evidence>
<feature type="domain" description="Lipoprotein YgdI/YgdR-like SH3-like" evidence="7">
    <location>
        <begin position="25"/>
        <end position="72"/>
    </location>
</feature>
<dbReference type="RefSeq" id="WP_085104648.1">
    <property type="nucleotide sequence ID" value="NZ_FWZU01000008.1"/>
</dbReference>
<dbReference type="PANTHER" id="PTHR37011">
    <property type="entry name" value="POT FAMILY PEPTIDE TRANSPORT PROTEIN-RELATED"/>
    <property type="match status" value="1"/>
</dbReference>
<evidence type="ECO:0000313" key="8">
    <source>
        <dbReference type="EMBL" id="SMF43031.1"/>
    </source>
</evidence>
<dbReference type="NCBIfam" id="NF033216">
    <property type="entry name" value="lipo_YgdI_YgdR"/>
    <property type="match status" value="1"/>
</dbReference>
<evidence type="ECO:0000256" key="3">
    <source>
        <dbReference type="ARBA" id="ARBA00023136"/>
    </source>
</evidence>
<dbReference type="Gene3D" id="2.30.30.100">
    <property type="match status" value="1"/>
</dbReference>
<dbReference type="Pfam" id="PF06004">
    <property type="entry name" value="DUF903"/>
    <property type="match status" value="1"/>
</dbReference>
<keyword evidence="2 6" id="KW-0732">Signal</keyword>
<feature type="chain" id="PRO_5012982208" description="Lipoprotein YgdI/YgdR-like SH3-like domain-containing protein" evidence="6">
    <location>
        <begin position="19"/>
        <end position="75"/>
    </location>
</feature>
<keyword evidence="5" id="KW-0449">Lipoprotein</keyword>
<dbReference type="SUPFAM" id="SSF50182">
    <property type="entry name" value="Sm-like ribonucleoproteins"/>
    <property type="match status" value="1"/>
</dbReference>
<keyword evidence="1" id="KW-1003">Cell membrane</keyword>
<accession>A0A1X7F0Q8</accession>
<dbReference type="EMBL" id="FWZU01000008">
    <property type="protein sequence ID" value="SMF43031.1"/>
    <property type="molecule type" value="Genomic_DNA"/>
</dbReference>
<keyword evidence="3" id="KW-0472">Membrane</keyword>
<evidence type="ECO:0000256" key="4">
    <source>
        <dbReference type="ARBA" id="ARBA00023139"/>
    </source>
</evidence>
<dbReference type="InterPro" id="IPR047807">
    <property type="entry name" value="YgdI/YgdR-like_SH3-like"/>
</dbReference>
<feature type="signal peptide" evidence="6">
    <location>
        <begin position="1"/>
        <end position="18"/>
    </location>
</feature>
<evidence type="ECO:0000256" key="6">
    <source>
        <dbReference type="SAM" id="SignalP"/>
    </source>
</evidence>
<gene>
    <name evidence="8" type="ORF">SAMN06295933_3520</name>
</gene>
<evidence type="ECO:0000259" key="7">
    <source>
        <dbReference type="Pfam" id="PF06004"/>
    </source>
</evidence>
<dbReference type="AlphaFoldDB" id="A0A1X7F0Q8"/>
<evidence type="ECO:0000256" key="5">
    <source>
        <dbReference type="ARBA" id="ARBA00023288"/>
    </source>
</evidence>
<evidence type="ECO:0000256" key="2">
    <source>
        <dbReference type="ARBA" id="ARBA00022729"/>
    </source>
</evidence>
<dbReference type="InterPro" id="IPR010920">
    <property type="entry name" value="LSM_dom_sf"/>
</dbReference>
<dbReference type="STRING" id="1519643.SAMN06295933_3520"/>
<dbReference type="Proteomes" id="UP000192906">
    <property type="component" value="Unassembled WGS sequence"/>
</dbReference>
<protein>
    <recommendedName>
        <fullName evidence="7">Lipoprotein YgdI/YgdR-like SH3-like domain-containing protein</fullName>
    </recommendedName>
</protein>
<dbReference type="OrthoDB" id="5459839at2"/>
<keyword evidence="4" id="KW-0564">Palmitate</keyword>